<comment type="similarity">
    <text evidence="2 14 15">Belongs to the ATPase B chain family.</text>
</comment>
<evidence type="ECO:0000256" key="5">
    <source>
        <dbReference type="ARBA" id="ARBA00022547"/>
    </source>
</evidence>
<evidence type="ECO:0000256" key="12">
    <source>
        <dbReference type="ARBA" id="ARBA00025198"/>
    </source>
</evidence>
<dbReference type="RefSeq" id="WP_126416834.1">
    <property type="nucleotide sequence ID" value="NZ_LR134476.1"/>
</dbReference>
<dbReference type="InterPro" id="IPR002146">
    <property type="entry name" value="ATP_synth_b/b'su_bac/chlpt"/>
</dbReference>
<dbReference type="Gene3D" id="1.20.5.620">
    <property type="entry name" value="F1F0 ATP synthase subunit B, membrane domain"/>
    <property type="match status" value="1"/>
</dbReference>
<organism evidence="17 18">
    <name type="scientific">Trueperella bialowiezensis</name>
    <dbReference type="NCBI Taxonomy" id="312285"/>
    <lineage>
        <taxon>Bacteria</taxon>
        <taxon>Bacillati</taxon>
        <taxon>Actinomycetota</taxon>
        <taxon>Actinomycetes</taxon>
        <taxon>Actinomycetales</taxon>
        <taxon>Actinomycetaceae</taxon>
        <taxon>Trueperella</taxon>
    </lineage>
</organism>
<dbReference type="GO" id="GO:0046933">
    <property type="term" value="F:proton-transporting ATP synthase activity, rotational mechanism"/>
    <property type="evidence" value="ECO:0007669"/>
    <property type="project" value="UniProtKB-UniRule"/>
</dbReference>
<proteinExistence type="inferred from homology"/>
<dbReference type="EMBL" id="LR134476">
    <property type="protein sequence ID" value="VEI13763.1"/>
    <property type="molecule type" value="Genomic_DNA"/>
</dbReference>
<feature type="transmembrane region" description="Helical" evidence="14">
    <location>
        <begin position="23"/>
        <end position="42"/>
    </location>
</feature>
<comment type="function">
    <text evidence="14">Component of the F(0) channel, it forms part of the peripheral stalk, linking F(1) to F(0).</text>
</comment>
<evidence type="ECO:0000256" key="15">
    <source>
        <dbReference type="RuleBase" id="RU003848"/>
    </source>
</evidence>
<dbReference type="KEGG" id="tbw:NCTC13354_01485"/>
<evidence type="ECO:0000256" key="16">
    <source>
        <dbReference type="SAM" id="Coils"/>
    </source>
</evidence>
<accession>A0A448PFT2</accession>
<dbReference type="OrthoDB" id="5243563at2"/>
<evidence type="ECO:0000256" key="10">
    <source>
        <dbReference type="ARBA" id="ARBA00023136"/>
    </source>
</evidence>
<keyword evidence="18" id="KW-1185">Reference proteome</keyword>
<gene>
    <name evidence="14 17" type="primary">atpF</name>
    <name evidence="17" type="ORF">NCTC13354_01485</name>
</gene>
<keyword evidence="16" id="KW-0175">Coiled coil</keyword>
<dbReference type="InterPro" id="IPR028987">
    <property type="entry name" value="ATP_synth_B-like_membr_sf"/>
</dbReference>
<keyword evidence="10 14" id="KW-0472">Membrane</keyword>
<name>A0A448PFT2_9ACTO</name>
<evidence type="ECO:0000256" key="2">
    <source>
        <dbReference type="ARBA" id="ARBA00005513"/>
    </source>
</evidence>
<evidence type="ECO:0000313" key="18">
    <source>
        <dbReference type="Proteomes" id="UP000269542"/>
    </source>
</evidence>
<comment type="subunit">
    <text evidence="13 14">F-type ATPases have 2 components, F(1) - the catalytic core - and F(0) - the membrane proton channel. F(1) has five subunits: alpha(3), beta(3), gamma(1), delta(1), epsilon(1). F(0) has three main subunits: a(1), b(2) and c(10-14). The alpha and beta chains form an alternating ring which encloses part of the gamma chain. F(1) is attached to F(0) by a central stalk formed by the gamma and epsilon chains, while a peripheral stalk is formed by the delta and b chains.</text>
</comment>
<keyword evidence="9 14" id="KW-0406">Ion transport</keyword>
<feature type="coiled-coil region" evidence="16">
    <location>
        <begin position="60"/>
        <end position="124"/>
    </location>
</feature>
<evidence type="ECO:0000256" key="7">
    <source>
        <dbReference type="ARBA" id="ARBA00022781"/>
    </source>
</evidence>
<dbReference type="Pfam" id="PF00430">
    <property type="entry name" value="ATP-synt_B"/>
    <property type="match status" value="1"/>
</dbReference>
<evidence type="ECO:0000256" key="3">
    <source>
        <dbReference type="ARBA" id="ARBA00022448"/>
    </source>
</evidence>
<dbReference type="GO" id="GO:0005886">
    <property type="term" value="C:plasma membrane"/>
    <property type="evidence" value="ECO:0007669"/>
    <property type="project" value="UniProtKB-SubCell"/>
</dbReference>
<dbReference type="InterPro" id="IPR005864">
    <property type="entry name" value="ATP_synth_F0_bsu_bac"/>
</dbReference>
<protein>
    <recommendedName>
        <fullName evidence="14">ATP synthase subunit b</fullName>
    </recommendedName>
    <alternativeName>
        <fullName evidence="14">ATP synthase F(0) sector subunit b</fullName>
    </alternativeName>
    <alternativeName>
        <fullName evidence="14">ATPase subunit I</fullName>
    </alternativeName>
    <alternativeName>
        <fullName evidence="14">F-type ATPase subunit b</fullName>
        <shortName evidence="14">F-ATPase subunit b</shortName>
    </alternativeName>
</protein>
<comment type="subcellular location">
    <subcellularLocation>
        <location evidence="1 14">Cell membrane</location>
        <topology evidence="1 14">Single-pass membrane protein</topology>
    </subcellularLocation>
</comment>
<evidence type="ECO:0000313" key="17">
    <source>
        <dbReference type="EMBL" id="VEI13763.1"/>
    </source>
</evidence>
<keyword evidence="3 14" id="KW-0813">Transport</keyword>
<dbReference type="NCBIfam" id="TIGR01144">
    <property type="entry name" value="ATP_synt_b"/>
    <property type="match status" value="1"/>
</dbReference>
<dbReference type="HAMAP" id="MF_01398">
    <property type="entry name" value="ATP_synth_b_bprime"/>
    <property type="match status" value="1"/>
</dbReference>
<keyword evidence="4 14" id="KW-1003">Cell membrane</keyword>
<dbReference type="CDD" id="cd06503">
    <property type="entry name" value="ATP-synt_Fo_b"/>
    <property type="match status" value="1"/>
</dbReference>
<evidence type="ECO:0000256" key="13">
    <source>
        <dbReference type="ARBA" id="ARBA00025830"/>
    </source>
</evidence>
<keyword evidence="7 14" id="KW-0375">Hydrogen ion transport</keyword>
<dbReference type="InterPro" id="IPR050059">
    <property type="entry name" value="ATP_synthase_B_chain"/>
</dbReference>
<evidence type="ECO:0000256" key="8">
    <source>
        <dbReference type="ARBA" id="ARBA00022989"/>
    </source>
</evidence>
<keyword evidence="11 14" id="KW-0066">ATP synthesis</keyword>
<dbReference type="AlphaFoldDB" id="A0A448PFT2"/>
<dbReference type="GO" id="GO:0045259">
    <property type="term" value="C:proton-transporting ATP synthase complex"/>
    <property type="evidence" value="ECO:0007669"/>
    <property type="project" value="UniProtKB-KW"/>
</dbReference>
<keyword evidence="5 14" id="KW-0138">CF(0)</keyword>
<dbReference type="PANTHER" id="PTHR33445:SF1">
    <property type="entry name" value="ATP SYNTHASE SUBUNIT B"/>
    <property type="match status" value="1"/>
</dbReference>
<evidence type="ECO:0000256" key="11">
    <source>
        <dbReference type="ARBA" id="ARBA00023310"/>
    </source>
</evidence>
<evidence type="ECO:0000256" key="9">
    <source>
        <dbReference type="ARBA" id="ARBA00023065"/>
    </source>
</evidence>
<keyword evidence="8 14" id="KW-1133">Transmembrane helix</keyword>
<dbReference type="PANTHER" id="PTHR33445">
    <property type="entry name" value="ATP SYNTHASE SUBUNIT B', CHLOROPLASTIC"/>
    <property type="match status" value="1"/>
</dbReference>
<reference evidence="17 18" key="1">
    <citation type="submission" date="2018-12" db="EMBL/GenBank/DDBJ databases">
        <authorList>
            <consortium name="Pathogen Informatics"/>
        </authorList>
    </citation>
    <scope>NUCLEOTIDE SEQUENCE [LARGE SCALE GENOMIC DNA]</scope>
    <source>
        <strain evidence="17 18">NCTC13354</strain>
    </source>
</reference>
<dbReference type="SUPFAM" id="SSF81573">
    <property type="entry name" value="F1F0 ATP synthase subunit B, membrane domain"/>
    <property type="match status" value="1"/>
</dbReference>
<evidence type="ECO:0000256" key="14">
    <source>
        <dbReference type="HAMAP-Rule" id="MF_01398"/>
    </source>
</evidence>
<dbReference type="GO" id="GO:0046961">
    <property type="term" value="F:proton-transporting ATPase activity, rotational mechanism"/>
    <property type="evidence" value="ECO:0007669"/>
    <property type="project" value="TreeGrafter"/>
</dbReference>
<comment type="function">
    <text evidence="12 14">F(1)F(0) ATP synthase produces ATP from ADP in the presence of a proton or sodium gradient. F-type ATPases consist of two structural domains, F(1) containing the extramembraneous catalytic core and F(0) containing the membrane proton channel, linked together by a central stalk and a peripheral stalk. During catalysis, ATP synthesis in the catalytic domain of F(1) is coupled via a rotary mechanism of the central stalk subunits to proton translocation.</text>
</comment>
<evidence type="ECO:0000256" key="6">
    <source>
        <dbReference type="ARBA" id="ARBA00022692"/>
    </source>
</evidence>
<keyword evidence="6 14" id="KW-0812">Transmembrane</keyword>
<evidence type="ECO:0000256" key="1">
    <source>
        <dbReference type="ARBA" id="ARBA00004162"/>
    </source>
</evidence>
<evidence type="ECO:0000256" key="4">
    <source>
        <dbReference type="ARBA" id="ARBA00022475"/>
    </source>
</evidence>
<sequence>MFETTSAWWDIDYHLLLPAPADLIWGTVAFAVVAFAVYKYGWPAFKETLDERAEKIDAGLKAAELARAEVADQRAQIEEEIRQAQREATGIRELAQDNAKAIVAEAQTRANTEAENTILKAQRRIDADTISAMRTLEGDIGELATDLAGRIVGEAIQDEALAHRVIDRFIDELAQNTPEYAKGAEA</sequence>
<dbReference type="Proteomes" id="UP000269542">
    <property type="component" value="Chromosome"/>
</dbReference>